<keyword evidence="4" id="KW-0804">Transcription</keyword>
<dbReference type="PANTHER" id="PTHR30537:SF31">
    <property type="entry name" value="TRANSCRIPTIONAL REGULATOR, LYSR FAMILY"/>
    <property type="match status" value="1"/>
</dbReference>
<reference evidence="7" key="1">
    <citation type="submission" date="2017-04" db="EMBL/GenBank/DDBJ databases">
        <authorList>
            <person name="Varghese N."/>
            <person name="Submissions S."/>
        </authorList>
    </citation>
    <scope>NUCLEOTIDE SEQUENCE [LARGE SCALE GENOMIC DNA]</scope>
    <source>
        <strain evidence="7">DSM 22618</strain>
    </source>
</reference>
<proteinExistence type="inferred from homology"/>
<dbReference type="InterPro" id="IPR058163">
    <property type="entry name" value="LysR-type_TF_proteobact-type"/>
</dbReference>
<dbReference type="Pfam" id="PF00126">
    <property type="entry name" value="HTH_1"/>
    <property type="match status" value="1"/>
</dbReference>
<protein>
    <submittedName>
        <fullName evidence="6">DNA-binding transcriptional regulator, LysR family</fullName>
    </submittedName>
</protein>
<dbReference type="PROSITE" id="PS50931">
    <property type="entry name" value="HTH_LYSR"/>
    <property type="match status" value="1"/>
</dbReference>
<keyword evidence="7" id="KW-1185">Reference proteome</keyword>
<sequence>MRDLNDLLFFAKVVEHGGFNAASRVLGIPKSRLSRRVAGLEEELGVRLLQRTTRKLALTEVGASFYDHCQAMLAEADAAEESVSRVTAEARGLIRVSCPELLAKTELGPILPRFMQQHPQVRLLLEATNRRVDLIEDGIDVAIRVRSVIEDSASLVARRLGIARQVLVASPALLEQYGTPASPADVARLPALSMNWPDGRGHLALLDEVGHNYSVQIEQPRLITDDLMVLTEAAEAGLGVALLPAQLCHESLATGRLMRLLPNYVIPGGILHAVFPSRRGLVPAVRAFIDFLAAELVPPGHPGYDRLG</sequence>
<evidence type="ECO:0000259" key="5">
    <source>
        <dbReference type="PROSITE" id="PS50931"/>
    </source>
</evidence>
<evidence type="ECO:0000256" key="1">
    <source>
        <dbReference type="ARBA" id="ARBA00009437"/>
    </source>
</evidence>
<dbReference type="GO" id="GO:0043565">
    <property type="term" value="F:sequence-specific DNA binding"/>
    <property type="evidence" value="ECO:0007669"/>
    <property type="project" value="TreeGrafter"/>
</dbReference>
<dbReference type="GO" id="GO:0006351">
    <property type="term" value="P:DNA-templated transcription"/>
    <property type="evidence" value="ECO:0007669"/>
    <property type="project" value="TreeGrafter"/>
</dbReference>
<evidence type="ECO:0000256" key="3">
    <source>
        <dbReference type="ARBA" id="ARBA00023125"/>
    </source>
</evidence>
<dbReference type="PANTHER" id="PTHR30537">
    <property type="entry name" value="HTH-TYPE TRANSCRIPTIONAL REGULATOR"/>
    <property type="match status" value="1"/>
</dbReference>
<dbReference type="RefSeq" id="WP_085275191.1">
    <property type="nucleotide sequence ID" value="NZ_FXAG01000003.1"/>
</dbReference>
<gene>
    <name evidence="6" type="ORF">SAMN02745746_00854</name>
</gene>
<evidence type="ECO:0000256" key="4">
    <source>
        <dbReference type="ARBA" id="ARBA00023163"/>
    </source>
</evidence>
<dbReference type="STRING" id="1123014.SAMN02745746_00854"/>
<dbReference type="AlphaFoldDB" id="A0A1Y6BBY7"/>
<dbReference type="SUPFAM" id="SSF46785">
    <property type="entry name" value="Winged helix' DNA-binding domain"/>
    <property type="match status" value="1"/>
</dbReference>
<dbReference type="Gene3D" id="1.10.10.10">
    <property type="entry name" value="Winged helix-like DNA-binding domain superfamily/Winged helix DNA-binding domain"/>
    <property type="match status" value="1"/>
</dbReference>
<name>A0A1Y6BBY7_9NEIS</name>
<dbReference type="EMBL" id="FXAG01000003">
    <property type="protein sequence ID" value="SMF03007.1"/>
    <property type="molecule type" value="Genomic_DNA"/>
</dbReference>
<keyword evidence="3 6" id="KW-0238">DNA-binding</keyword>
<dbReference type="InterPro" id="IPR005119">
    <property type="entry name" value="LysR_subst-bd"/>
</dbReference>
<evidence type="ECO:0000256" key="2">
    <source>
        <dbReference type="ARBA" id="ARBA00023015"/>
    </source>
</evidence>
<dbReference type="InterPro" id="IPR000847">
    <property type="entry name" value="LysR_HTH_N"/>
</dbReference>
<dbReference type="Proteomes" id="UP000192920">
    <property type="component" value="Unassembled WGS sequence"/>
</dbReference>
<dbReference type="Gene3D" id="3.40.190.290">
    <property type="match status" value="1"/>
</dbReference>
<dbReference type="FunFam" id="1.10.10.10:FF:000001">
    <property type="entry name" value="LysR family transcriptional regulator"/>
    <property type="match status" value="1"/>
</dbReference>
<accession>A0A1Y6BBY7</accession>
<organism evidence="6 7">
    <name type="scientific">Pseudogulbenkiania subflava DSM 22618</name>
    <dbReference type="NCBI Taxonomy" id="1123014"/>
    <lineage>
        <taxon>Bacteria</taxon>
        <taxon>Pseudomonadati</taxon>
        <taxon>Pseudomonadota</taxon>
        <taxon>Betaproteobacteria</taxon>
        <taxon>Neisseriales</taxon>
        <taxon>Chromobacteriaceae</taxon>
        <taxon>Pseudogulbenkiania</taxon>
    </lineage>
</organism>
<evidence type="ECO:0000313" key="6">
    <source>
        <dbReference type="EMBL" id="SMF03007.1"/>
    </source>
</evidence>
<dbReference type="CDD" id="cd08473">
    <property type="entry name" value="PBP2_CrgA_like_4"/>
    <property type="match status" value="1"/>
</dbReference>
<dbReference type="Pfam" id="PF03466">
    <property type="entry name" value="LysR_substrate"/>
    <property type="match status" value="1"/>
</dbReference>
<feature type="domain" description="HTH lysR-type" evidence="5">
    <location>
        <begin position="1"/>
        <end position="59"/>
    </location>
</feature>
<dbReference type="SUPFAM" id="SSF53850">
    <property type="entry name" value="Periplasmic binding protein-like II"/>
    <property type="match status" value="1"/>
</dbReference>
<evidence type="ECO:0000313" key="7">
    <source>
        <dbReference type="Proteomes" id="UP000192920"/>
    </source>
</evidence>
<dbReference type="InterPro" id="IPR036390">
    <property type="entry name" value="WH_DNA-bd_sf"/>
</dbReference>
<dbReference type="InterPro" id="IPR036388">
    <property type="entry name" value="WH-like_DNA-bd_sf"/>
</dbReference>
<keyword evidence="2" id="KW-0805">Transcription regulation</keyword>
<dbReference type="GO" id="GO:0003700">
    <property type="term" value="F:DNA-binding transcription factor activity"/>
    <property type="evidence" value="ECO:0007669"/>
    <property type="project" value="InterPro"/>
</dbReference>
<comment type="similarity">
    <text evidence="1">Belongs to the LysR transcriptional regulatory family.</text>
</comment>